<dbReference type="Proteomes" id="UP001059295">
    <property type="component" value="Chromosome"/>
</dbReference>
<name>A0ABY5UZP5_9BACT</name>
<evidence type="ECO:0000256" key="1">
    <source>
        <dbReference type="SAM" id="MobiDB-lite"/>
    </source>
</evidence>
<reference evidence="2" key="1">
    <citation type="journal article" date="2022" name="Cell">
        <title>Design, construction, and in vivo augmentation of a complex gut microbiome.</title>
        <authorList>
            <person name="Cheng A.G."/>
            <person name="Ho P.Y."/>
            <person name="Aranda-Diaz A."/>
            <person name="Jain S."/>
            <person name="Yu F.B."/>
            <person name="Meng X."/>
            <person name="Wang M."/>
            <person name="Iakiviak M."/>
            <person name="Nagashima K."/>
            <person name="Zhao A."/>
            <person name="Murugkar P."/>
            <person name="Patil A."/>
            <person name="Atabakhsh K."/>
            <person name="Weakley A."/>
            <person name="Yan J."/>
            <person name="Brumbaugh A.R."/>
            <person name="Higginbottom S."/>
            <person name="Dimas A."/>
            <person name="Shiver A.L."/>
            <person name="Deutschbauer A."/>
            <person name="Neff N."/>
            <person name="Sonnenburg J.L."/>
            <person name="Huang K.C."/>
            <person name="Fischbach M.A."/>
        </authorList>
    </citation>
    <scope>NUCLEOTIDE SEQUENCE</scope>
    <source>
        <strain evidence="2">AP11</strain>
    </source>
</reference>
<proteinExistence type="predicted"/>
<dbReference type="EMBL" id="CP102294">
    <property type="protein sequence ID" value="UWN57430.1"/>
    <property type="molecule type" value="Genomic_DNA"/>
</dbReference>
<keyword evidence="3" id="KW-1185">Reference proteome</keyword>
<evidence type="ECO:0000313" key="3">
    <source>
        <dbReference type="Proteomes" id="UP001059295"/>
    </source>
</evidence>
<dbReference type="RefSeq" id="WP_034282621.1">
    <property type="nucleotide sequence ID" value="NZ_CAPH01000006.1"/>
</dbReference>
<feature type="region of interest" description="Disordered" evidence="1">
    <location>
        <begin position="75"/>
        <end position="104"/>
    </location>
</feature>
<gene>
    <name evidence="2" type="ORF">NQ491_01245</name>
</gene>
<sequence>MISEKKQKRRVVVSYKNLSAELREEVRKKYPFGYTDHMIRIDKGPGDFFYAIVLETEDTSYLIKVDVKVDDQVEEEEDKDFFGDEEIKDDEGIMESDVADDSDE</sequence>
<organism evidence="2 3">
    <name type="scientific">Alistipes ihumii AP11</name>
    <dbReference type="NCBI Taxonomy" id="1211813"/>
    <lineage>
        <taxon>Bacteria</taxon>
        <taxon>Pseudomonadati</taxon>
        <taxon>Bacteroidota</taxon>
        <taxon>Bacteroidia</taxon>
        <taxon>Bacteroidales</taxon>
        <taxon>Rikenellaceae</taxon>
        <taxon>Alistipes</taxon>
    </lineage>
</organism>
<dbReference type="GeneID" id="82890317"/>
<protein>
    <submittedName>
        <fullName evidence="2">Uncharacterized protein</fullName>
    </submittedName>
</protein>
<evidence type="ECO:0000313" key="2">
    <source>
        <dbReference type="EMBL" id="UWN57430.1"/>
    </source>
</evidence>
<accession>A0ABY5UZP5</accession>